<accession>A0A2W2C989</accession>
<keyword evidence="1" id="KW-0808">Transferase</keyword>
<dbReference type="RefSeq" id="WP_111135678.1">
    <property type="nucleotide sequence ID" value="NZ_POUB01000144.1"/>
</dbReference>
<keyword evidence="2" id="KW-1185">Reference proteome</keyword>
<dbReference type="EMBL" id="POUB01000144">
    <property type="protein sequence ID" value="PZF94240.1"/>
    <property type="molecule type" value="Genomic_DNA"/>
</dbReference>
<dbReference type="Gene3D" id="3.40.50.150">
    <property type="entry name" value="Vaccinia Virus protein VP39"/>
    <property type="match status" value="1"/>
</dbReference>
<keyword evidence="1" id="KW-0489">Methyltransferase</keyword>
<organism evidence="1 2">
    <name type="scientific">Micromonospora deserti</name>
    <dbReference type="NCBI Taxonomy" id="2070366"/>
    <lineage>
        <taxon>Bacteria</taxon>
        <taxon>Bacillati</taxon>
        <taxon>Actinomycetota</taxon>
        <taxon>Actinomycetes</taxon>
        <taxon>Micromonosporales</taxon>
        <taxon>Micromonosporaceae</taxon>
        <taxon>Micromonospora</taxon>
    </lineage>
</organism>
<evidence type="ECO:0000313" key="1">
    <source>
        <dbReference type="EMBL" id="PZF94240.1"/>
    </source>
</evidence>
<dbReference type="GO" id="GO:0008168">
    <property type="term" value="F:methyltransferase activity"/>
    <property type="evidence" value="ECO:0007669"/>
    <property type="project" value="UniProtKB-KW"/>
</dbReference>
<dbReference type="OrthoDB" id="7273451at2"/>
<comment type="caution">
    <text evidence="1">The sequence shown here is derived from an EMBL/GenBank/DDBJ whole genome shotgun (WGS) entry which is preliminary data.</text>
</comment>
<evidence type="ECO:0000313" key="2">
    <source>
        <dbReference type="Proteomes" id="UP000248749"/>
    </source>
</evidence>
<protein>
    <submittedName>
        <fullName evidence="1">SAM-dependent methyltransferase</fullName>
    </submittedName>
</protein>
<dbReference type="GO" id="GO:0032259">
    <property type="term" value="P:methylation"/>
    <property type="evidence" value="ECO:0007669"/>
    <property type="project" value="UniProtKB-KW"/>
</dbReference>
<dbReference type="AlphaFoldDB" id="A0A2W2C989"/>
<sequence>MTVDLSTHFAAWLTLREPADAAARCTEFVDRVRHRLAGAGPLVIHDLGTGTGSMGRWLAPRLPRPQHWIMYDRDADLLARAAAGMADVVAGDGTPVTVATRQADLTRLTAADLAGASLVTASALLDMLTADEVERLAAVCAGARCPTLLAISVVGRVVLTPADPLDAEIAAAFNAHQRRGVGGRTLLGPDAVDACAAAFARHGVDVAVRPSPWRLGPDQAALAGEWLAGWLDAACEQRPELAGRAAAYARRRRAEAAAGRLGVLVDHRDLLAGG</sequence>
<proteinExistence type="predicted"/>
<reference evidence="1 2" key="1">
    <citation type="submission" date="2018-01" db="EMBL/GenBank/DDBJ databases">
        <title>Draft genome sequence of Salinispora sp. 13K206.</title>
        <authorList>
            <person name="Sahin N."/>
            <person name="Saygin H."/>
            <person name="Ay H."/>
        </authorList>
    </citation>
    <scope>NUCLEOTIDE SEQUENCE [LARGE SCALE GENOMIC DNA]</scope>
    <source>
        <strain evidence="1 2">13K206</strain>
    </source>
</reference>
<dbReference type="SUPFAM" id="SSF53335">
    <property type="entry name" value="S-adenosyl-L-methionine-dependent methyltransferases"/>
    <property type="match status" value="1"/>
</dbReference>
<dbReference type="Proteomes" id="UP000248749">
    <property type="component" value="Unassembled WGS sequence"/>
</dbReference>
<name>A0A2W2C989_9ACTN</name>
<gene>
    <name evidence="1" type="ORF">C1I99_19590</name>
</gene>
<dbReference type="InterPro" id="IPR029063">
    <property type="entry name" value="SAM-dependent_MTases_sf"/>
</dbReference>